<evidence type="ECO:0000256" key="4">
    <source>
        <dbReference type="ARBA" id="ARBA00022989"/>
    </source>
</evidence>
<evidence type="ECO:0000256" key="6">
    <source>
        <dbReference type="SAM" id="Phobius"/>
    </source>
</evidence>
<comment type="subcellular location">
    <subcellularLocation>
        <location evidence="1">Membrane</location>
        <topology evidence="1">Multi-pass membrane protein</topology>
    </subcellularLocation>
</comment>
<dbReference type="Gene3D" id="1.20.140.150">
    <property type="match status" value="1"/>
</dbReference>
<evidence type="ECO:0000313" key="7">
    <source>
        <dbReference type="EMBL" id="AFP09080.1"/>
    </source>
</evidence>
<organism evidence="7">
    <name type="scientific">Callorhinchus milii</name>
    <name type="common">Ghost shark</name>
    <dbReference type="NCBI Taxonomy" id="7868"/>
    <lineage>
        <taxon>Eukaryota</taxon>
        <taxon>Metazoa</taxon>
        <taxon>Chordata</taxon>
        <taxon>Craniata</taxon>
        <taxon>Vertebrata</taxon>
        <taxon>Chondrichthyes</taxon>
        <taxon>Holocephali</taxon>
        <taxon>Chimaeriformes</taxon>
        <taxon>Callorhinchidae</taxon>
        <taxon>Callorhinchus</taxon>
    </lineage>
</organism>
<feature type="transmembrane region" description="Helical" evidence="6">
    <location>
        <begin position="63"/>
        <end position="83"/>
    </location>
</feature>
<feature type="transmembrane region" description="Helical" evidence="6">
    <location>
        <begin position="129"/>
        <end position="152"/>
    </location>
</feature>
<dbReference type="InterPro" id="IPR004031">
    <property type="entry name" value="PMP22/EMP/MP20/Claudin"/>
</dbReference>
<reference evidence="7" key="1">
    <citation type="journal article" date="2014" name="Nature">
        <title>Elephant shark genome provides unique insights into gnathostome evolution.</title>
        <authorList>
            <consortium name="International Elephant Shark Genome Sequencing Consortium"/>
            <person name="Venkatesh B."/>
            <person name="Lee A.P."/>
            <person name="Ravi V."/>
            <person name="Maurya A.K."/>
            <person name="Lian M.M."/>
            <person name="Swann J.B."/>
            <person name="Ohta Y."/>
            <person name="Flajnik M.F."/>
            <person name="Sutoh Y."/>
            <person name="Kasahara M."/>
            <person name="Hoon S."/>
            <person name="Gangu V."/>
            <person name="Roy S.W."/>
            <person name="Irimia M."/>
            <person name="Korzh V."/>
            <person name="Kondrychyn I."/>
            <person name="Lim Z.W."/>
            <person name="Tay B.H."/>
            <person name="Tohari S."/>
            <person name="Kong K.W."/>
            <person name="Ho S."/>
            <person name="Lorente-Galdos B."/>
            <person name="Quilez J."/>
            <person name="Marques-Bonet T."/>
            <person name="Raney B.J."/>
            <person name="Ingham P.W."/>
            <person name="Tay A."/>
            <person name="Hillier L.W."/>
            <person name="Minx P."/>
            <person name="Boehm T."/>
            <person name="Wilson R.K."/>
            <person name="Brenner S."/>
            <person name="Warren W.C."/>
        </authorList>
    </citation>
    <scope>NUCLEOTIDE SEQUENCE</scope>
    <source>
        <tissue evidence="7">Testis</tissue>
    </source>
</reference>
<accession>V9L9N5</accession>
<protein>
    <submittedName>
        <fullName evidence="7">Epithelial membrane protein 2-like protein</fullName>
    </submittedName>
</protein>
<dbReference type="InterPro" id="IPR004032">
    <property type="entry name" value="PMP22_EMP_MP20"/>
</dbReference>
<keyword evidence="4 6" id="KW-1133">Transmembrane helix</keyword>
<name>V9L9N5_CALMI</name>
<keyword evidence="5 6" id="KW-0472">Membrane</keyword>
<dbReference type="AlphaFoldDB" id="V9L9N5"/>
<dbReference type="OrthoDB" id="9939098at2759"/>
<proteinExistence type="evidence at transcript level"/>
<evidence type="ECO:0000256" key="1">
    <source>
        <dbReference type="ARBA" id="ARBA00004141"/>
    </source>
</evidence>
<keyword evidence="3 6" id="KW-0812">Transmembrane</keyword>
<comment type="similarity">
    <text evidence="2">Belongs to the PMP-22/EMP/MP20 family.</text>
</comment>
<feature type="transmembrane region" description="Helical" evidence="6">
    <location>
        <begin position="95"/>
        <end position="117"/>
    </location>
</feature>
<dbReference type="PANTHER" id="PTHR10671:SF85">
    <property type="entry name" value="EPITHELIAL MEMBRANE PROTEIN 1"/>
    <property type="match status" value="1"/>
</dbReference>
<dbReference type="GO" id="GO:0005886">
    <property type="term" value="C:plasma membrane"/>
    <property type="evidence" value="ECO:0007669"/>
    <property type="project" value="TreeGrafter"/>
</dbReference>
<evidence type="ECO:0000256" key="2">
    <source>
        <dbReference type="ARBA" id="ARBA00006864"/>
    </source>
</evidence>
<sequence length="156" mass="17710">MLWLLLSIFLLHLTTVILLFIASTNTLWVTGDIRSRGLWRQCFTDGNCSSLTSGYSQHDTQQVVQAAMILAVIFTCLSLLIFLCQLFTLKKGQRFIVTGIFQLISCLCVMIGVTVFTKCFPPDVNQWFSSGYILAWISFVLTLASSSMYFILRKRE</sequence>
<evidence type="ECO:0000256" key="3">
    <source>
        <dbReference type="ARBA" id="ARBA00022692"/>
    </source>
</evidence>
<dbReference type="EMBL" id="JW876563">
    <property type="protein sequence ID" value="AFP09080.1"/>
    <property type="molecule type" value="mRNA"/>
</dbReference>
<dbReference type="PROSITE" id="PS01222">
    <property type="entry name" value="PMP22_2"/>
    <property type="match status" value="1"/>
</dbReference>
<dbReference type="PANTHER" id="PTHR10671">
    <property type="entry name" value="EPITHELIAL MEMBRANE PROTEIN-RELATED"/>
    <property type="match status" value="1"/>
</dbReference>
<dbReference type="KEGG" id="cmk:121851292"/>
<dbReference type="GeneID" id="121851292"/>
<evidence type="ECO:0000256" key="5">
    <source>
        <dbReference type="ARBA" id="ARBA00023136"/>
    </source>
</evidence>
<dbReference type="InterPro" id="IPR050579">
    <property type="entry name" value="PMP-22/EMP/MP20-like"/>
</dbReference>
<dbReference type="RefSeq" id="XP_042201039.1">
    <property type="nucleotide sequence ID" value="XM_042345105.1"/>
</dbReference>
<dbReference type="Pfam" id="PF00822">
    <property type="entry name" value="PMP22_Claudin"/>
    <property type="match status" value="1"/>
</dbReference>